<comment type="caution">
    <text evidence="1">The sequence shown here is derived from an EMBL/GenBank/DDBJ whole genome shotgun (WGS) entry which is preliminary data.</text>
</comment>
<sequence length="62" mass="7123">MTKSYCWDISKNWVFGTVLVTLLEDATKHLTEEGDSVDFGPALFDFHAISGDDYQSIYRPQY</sequence>
<evidence type="ECO:0000313" key="1">
    <source>
        <dbReference type="EMBL" id="GMN53373.1"/>
    </source>
</evidence>
<reference evidence="1" key="1">
    <citation type="submission" date="2023-07" db="EMBL/GenBank/DDBJ databases">
        <title>draft genome sequence of fig (Ficus carica).</title>
        <authorList>
            <person name="Takahashi T."/>
            <person name="Nishimura K."/>
        </authorList>
    </citation>
    <scope>NUCLEOTIDE SEQUENCE</scope>
</reference>
<proteinExistence type="predicted"/>
<protein>
    <submittedName>
        <fullName evidence="1">Uncharacterized protein</fullName>
    </submittedName>
</protein>
<evidence type="ECO:0000313" key="2">
    <source>
        <dbReference type="Proteomes" id="UP001187192"/>
    </source>
</evidence>
<keyword evidence="2" id="KW-1185">Reference proteome</keyword>
<accession>A0AA88AEM9</accession>
<dbReference type="Proteomes" id="UP001187192">
    <property type="component" value="Unassembled WGS sequence"/>
</dbReference>
<name>A0AA88AEM9_FICCA</name>
<dbReference type="EMBL" id="BTGU01000046">
    <property type="protein sequence ID" value="GMN53373.1"/>
    <property type="molecule type" value="Genomic_DNA"/>
</dbReference>
<dbReference type="AlphaFoldDB" id="A0AA88AEM9"/>
<organism evidence="1 2">
    <name type="scientific">Ficus carica</name>
    <name type="common">Common fig</name>
    <dbReference type="NCBI Taxonomy" id="3494"/>
    <lineage>
        <taxon>Eukaryota</taxon>
        <taxon>Viridiplantae</taxon>
        <taxon>Streptophyta</taxon>
        <taxon>Embryophyta</taxon>
        <taxon>Tracheophyta</taxon>
        <taxon>Spermatophyta</taxon>
        <taxon>Magnoliopsida</taxon>
        <taxon>eudicotyledons</taxon>
        <taxon>Gunneridae</taxon>
        <taxon>Pentapetalae</taxon>
        <taxon>rosids</taxon>
        <taxon>fabids</taxon>
        <taxon>Rosales</taxon>
        <taxon>Moraceae</taxon>
        <taxon>Ficeae</taxon>
        <taxon>Ficus</taxon>
    </lineage>
</organism>
<gene>
    <name evidence="1" type="ORF">TIFTF001_022509</name>
</gene>